<dbReference type="InterPro" id="IPR000477">
    <property type="entry name" value="RT_dom"/>
</dbReference>
<evidence type="ECO:0000256" key="1">
    <source>
        <dbReference type="ARBA" id="ARBA00010879"/>
    </source>
</evidence>
<comment type="similarity">
    <text evidence="1">Belongs to the beta type-B retroviral polymerase family. HERV class-II K(HML-2) pol subfamily.</text>
</comment>
<sequence>FQSVLLYLDDVIVFSSSIEQHLQRLDQVFSRLDAQGLKVKLSKCQFFQKQVKYLGHVVSAEGVSTDPEKAAAVRDWRRPANLADLRSFLGFASYYRRFIAGFAKIASPLNRLVARLLPPGRKGKTPKKPVDEFWDTECEQSFQELKTALTTTPVLAYADFQKPFVLEVDASHAGLGAVLSQEHAGKLRPVAFASRSLKPAEKNMNNYSSMKLELVALKWAVTEKFREYLVGNACTVFTDNNPLSHLATAKLGATEQRWASELAAFDLTIKYRPGSQNANADALSRQHPVLELSETEPLGSERVLGVQAEISTLPGLSPSDLYTLQHKDPVLGPFLKYWERGKIPDARQRHELSKPARELIRQWKRLRE</sequence>
<dbReference type="InterPro" id="IPR041577">
    <property type="entry name" value="RT_RNaseH_2"/>
</dbReference>
<keyword evidence="3" id="KW-0511">Multifunctional enzyme</keyword>
<dbReference type="PROSITE" id="PS50878">
    <property type="entry name" value="RT_POL"/>
    <property type="match status" value="1"/>
</dbReference>
<dbReference type="InterPro" id="IPR050951">
    <property type="entry name" value="Retrovirus_Pol_polyprotein"/>
</dbReference>
<evidence type="ECO:0000313" key="5">
    <source>
        <dbReference type="Ensembl" id="ENSORLP00000038882.1"/>
    </source>
</evidence>
<dbReference type="PANTHER" id="PTHR37984">
    <property type="entry name" value="PROTEIN CBG26694"/>
    <property type="match status" value="1"/>
</dbReference>
<dbReference type="InParanoid" id="A0A3B3I4B4"/>
<dbReference type="AlphaFoldDB" id="A0A3B3I4B4"/>
<proteinExistence type="inferred from homology"/>
<evidence type="ECO:0000313" key="6">
    <source>
        <dbReference type="Proteomes" id="UP000001038"/>
    </source>
</evidence>
<name>A0A3B3I4B4_ORYLA</name>
<dbReference type="Pfam" id="PF17919">
    <property type="entry name" value="RT_RNaseH_2"/>
    <property type="match status" value="1"/>
</dbReference>
<dbReference type="InterPro" id="IPR043128">
    <property type="entry name" value="Rev_trsase/Diguanyl_cyclase"/>
</dbReference>
<dbReference type="Proteomes" id="UP000001038">
    <property type="component" value="Chromosome 4"/>
</dbReference>
<evidence type="ECO:0000256" key="2">
    <source>
        <dbReference type="ARBA" id="ARBA00012180"/>
    </source>
</evidence>
<dbReference type="EC" id="3.1.26.4" evidence="2"/>
<dbReference type="GeneTree" id="ENSGT01100000263500"/>
<dbReference type="PANTHER" id="PTHR37984:SF5">
    <property type="entry name" value="PROTEIN NYNRIN-LIKE"/>
    <property type="match status" value="1"/>
</dbReference>
<dbReference type="Pfam" id="PF00078">
    <property type="entry name" value="RVT_1"/>
    <property type="match status" value="1"/>
</dbReference>
<reference evidence="5 6" key="1">
    <citation type="journal article" date="2007" name="Nature">
        <title>The medaka draft genome and insights into vertebrate genome evolution.</title>
        <authorList>
            <person name="Kasahara M."/>
            <person name="Naruse K."/>
            <person name="Sasaki S."/>
            <person name="Nakatani Y."/>
            <person name="Qu W."/>
            <person name="Ahsan B."/>
            <person name="Yamada T."/>
            <person name="Nagayasu Y."/>
            <person name="Doi K."/>
            <person name="Kasai Y."/>
            <person name="Jindo T."/>
            <person name="Kobayashi D."/>
            <person name="Shimada A."/>
            <person name="Toyoda A."/>
            <person name="Kuroki Y."/>
            <person name="Fujiyama A."/>
            <person name="Sasaki T."/>
            <person name="Shimizu A."/>
            <person name="Asakawa S."/>
            <person name="Shimizu N."/>
            <person name="Hashimoto S."/>
            <person name="Yang J."/>
            <person name="Lee Y."/>
            <person name="Matsushima K."/>
            <person name="Sugano S."/>
            <person name="Sakaizumi M."/>
            <person name="Narita T."/>
            <person name="Ohishi K."/>
            <person name="Haga S."/>
            <person name="Ohta F."/>
            <person name="Nomoto H."/>
            <person name="Nogata K."/>
            <person name="Morishita T."/>
            <person name="Endo T."/>
            <person name="Shin-I T."/>
            <person name="Takeda H."/>
            <person name="Morishita S."/>
            <person name="Kohara Y."/>
        </authorList>
    </citation>
    <scope>NUCLEOTIDE SEQUENCE [LARGE SCALE GENOMIC DNA]</scope>
    <source>
        <strain evidence="5 6">Hd-rR</strain>
    </source>
</reference>
<dbReference type="Bgee" id="ENSORLG00000022742">
    <property type="expression patterns" value="Expressed in gastrula and 3 other cell types or tissues"/>
</dbReference>
<dbReference type="InterPro" id="IPR043502">
    <property type="entry name" value="DNA/RNA_pol_sf"/>
</dbReference>
<dbReference type="CDD" id="cd09274">
    <property type="entry name" value="RNase_HI_RT_Ty3"/>
    <property type="match status" value="1"/>
</dbReference>
<dbReference type="STRING" id="8090.ENSORLP00000038882"/>
<dbReference type="SUPFAM" id="SSF56672">
    <property type="entry name" value="DNA/RNA polymerases"/>
    <property type="match status" value="1"/>
</dbReference>
<dbReference type="FunFam" id="3.10.20.370:FF:000001">
    <property type="entry name" value="Retrovirus-related Pol polyprotein from transposon 17.6-like protein"/>
    <property type="match status" value="1"/>
</dbReference>
<evidence type="ECO:0000256" key="3">
    <source>
        <dbReference type="ARBA" id="ARBA00023268"/>
    </source>
</evidence>
<accession>A0A3B3I4B4</accession>
<dbReference type="FunFam" id="3.30.70.270:FF:000020">
    <property type="entry name" value="Transposon Tf2-6 polyprotein-like Protein"/>
    <property type="match status" value="1"/>
</dbReference>
<dbReference type="GO" id="GO:0004523">
    <property type="term" value="F:RNA-DNA hybrid ribonuclease activity"/>
    <property type="evidence" value="ECO:0007669"/>
    <property type="project" value="UniProtKB-EC"/>
</dbReference>
<dbReference type="Gene3D" id="3.10.20.370">
    <property type="match status" value="1"/>
</dbReference>
<protein>
    <recommendedName>
        <fullName evidence="2">ribonuclease H</fullName>
        <ecNumber evidence="2">3.1.26.4</ecNumber>
    </recommendedName>
</protein>
<evidence type="ECO:0000259" key="4">
    <source>
        <dbReference type="PROSITE" id="PS50878"/>
    </source>
</evidence>
<organism evidence="5 6">
    <name type="scientific">Oryzias latipes</name>
    <name type="common">Japanese rice fish</name>
    <name type="synonym">Japanese killifish</name>
    <dbReference type="NCBI Taxonomy" id="8090"/>
    <lineage>
        <taxon>Eukaryota</taxon>
        <taxon>Metazoa</taxon>
        <taxon>Chordata</taxon>
        <taxon>Craniata</taxon>
        <taxon>Vertebrata</taxon>
        <taxon>Euteleostomi</taxon>
        <taxon>Actinopterygii</taxon>
        <taxon>Neopterygii</taxon>
        <taxon>Teleostei</taxon>
        <taxon>Neoteleostei</taxon>
        <taxon>Acanthomorphata</taxon>
        <taxon>Ovalentaria</taxon>
        <taxon>Atherinomorphae</taxon>
        <taxon>Beloniformes</taxon>
        <taxon>Adrianichthyidae</taxon>
        <taxon>Oryziinae</taxon>
        <taxon>Oryzias</taxon>
    </lineage>
</organism>
<dbReference type="FunFam" id="3.30.70.270:FF:000003">
    <property type="entry name" value="Transposon Ty3-G Gag-Pol polyprotein"/>
    <property type="match status" value="1"/>
</dbReference>
<dbReference type="Gene3D" id="3.30.70.270">
    <property type="match status" value="2"/>
</dbReference>
<reference evidence="5" key="3">
    <citation type="submission" date="2025-09" db="UniProtKB">
        <authorList>
            <consortium name="Ensembl"/>
        </authorList>
    </citation>
    <scope>IDENTIFICATION</scope>
    <source>
        <strain evidence="5">Hd-rR</strain>
    </source>
</reference>
<reference evidence="5" key="2">
    <citation type="submission" date="2025-08" db="UniProtKB">
        <authorList>
            <consortium name="Ensembl"/>
        </authorList>
    </citation>
    <scope>IDENTIFICATION</scope>
    <source>
        <strain evidence="5">Hd-rR</strain>
    </source>
</reference>
<feature type="domain" description="Reverse transcriptase" evidence="4">
    <location>
        <begin position="1"/>
        <end position="58"/>
    </location>
</feature>
<dbReference type="Ensembl" id="ENSORLT00000034225.1">
    <property type="protein sequence ID" value="ENSORLP00000038882.1"/>
    <property type="gene ID" value="ENSORLG00000022742.1"/>
</dbReference>
<keyword evidence="6" id="KW-1185">Reference proteome</keyword>